<evidence type="ECO:0000256" key="3">
    <source>
        <dbReference type="ARBA" id="ARBA00007880"/>
    </source>
</evidence>
<comment type="function">
    <text evidence="7">Catalyzes the interconversion of L-alanine and D-alanine. May also act on other amino acids.</text>
</comment>
<evidence type="ECO:0000256" key="9">
    <source>
        <dbReference type="PIRSR" id="PIRSR600821-52"/>
    </source>
</evidence>
<evidence type="ECO:0000256" key="1">
    <source>
        <dbReference type="ARBA" id="ARBA00000316"/>
    </source>
</evidence>
<dbReference type="PRINTS" id="PR00992">
    <property type="entry name" value="ALARACEMASE"/>
</dbReference>
<dbReference type="GO" id="GO:0005829">
    <property type="term" value="C:cytosol"/>
    <property type="evidence" value="ECO:0007669"/>
    <property type="project" value="TreeGrafter"/>
</dbReference>
<comment type="similarity">
    <text evidence="3 7">Belongs to the alanine racemase family.</text>
</comment>
<protein>
    <recommendedName>
        <fullName evidence="4 7">Alanine racemase</fullName>
        <ecNumber evidence="4 7">5.1.1.1</ecNumber>
    </recommendedName>
</protein>
<organism evidence="11 12">
    <name type="scientific">Plantimonas leprariae</name>
    <dbReference type="NCBI Taxonomy" id="2615207"/>
    <lineage>
        <taxon>Bacteria</taxon>
        <taxon>Pseudomonadati</taxon>
        <taxon>Pseudomonadota</taxon>
        <taxon>Alphaproteobacteria</taxon>
        <taxon>Hyphomicrobiales</taxon>
        <taxon>Aurantimonadaceae</taxon>
        <taxon>Plantimonas</taxon>
    </lineage>
</organism>
<dbReference type="Proteomes" id="UP000432089">
    <property type="component" value="Unassembled WGS sequence"/>
</dbReference>
<evidence type="ECO:0000313" key="11">
    <source>
        <dbReference type="EMBL" id="KAB0680655.1"/>
    </source>
</evidence>
<dbReference type="InterPro" id="IPR020622">
    <property type="entry name" value="Ala_racemase_pyridoxalP-BS"/>
</dbReference>
<dbReference type="PANTHER" id="PTHR30511:SF0">
    <property type="entry name" value="ALANINE RACEMASE, CATABOLIC-RELATED"/>
    <property type="match status" value="1"/>
</dbReference>
<name>A0A7V7PQR8_9HYPH</name>
<dbReference type="GO" id="GO:0030170">
    <property type="term" value="F:pyridoxal phosphate binding"/>
    <property type="evidence" value="ECO:0007669"/>
    <property type="project" value="UniProtKB-UniRule"/>
</dbReference>
<evidence type="ECO:0000256" key="6">
    <source>
        <dbReference type="ARBA" id="ARBA00023235"/>
    </source>
</evidence>
<dbReference type="GO" id="GO:0008784">
    <property type="term" value="F:alanine racemase activity"/>
    <property type="evidence" value="ECO:0007669"/>
    <property type="project" value="UniProtKB-UniRule"/>
</dbReference>
<evidence type="ECO:0000256" key="2">
    <source>
        <dbReference type="ARBA" id="ARBA00001933"/>
    </source>
</evidence>
<evidence type="ECO:0000256" key="4">
    <source>
        <dbReference type="ARBA" id="ARBA00013089"/>
    </source>
</evidence>
<feature type="binding site" evidence="7 9">
    <location>
        <position position="137"/>
    </location>
    <ligand>
        <name>substrate</name>
    </ligand>
</feature>
<dbReference type="NCBIfam" id="TIGR00492">
    <property type="entry name" value="alr"/>
    <property type="match status" value="1"/>
</dbReference>
<dbReference type="RefSeq" id="WP_150968807.1">
    <property type="nucleotide sequence ID" value="NZ_VZDO01000004.1"/>
</dbReference>
<feature type="binding site" evidence="7 9">
    <location>
        <position position="314"/>
    </location>
    <ligand>
        <name>substrate</name>
    </ligand>
</feature>
<dbReference type="AlphaFoldDB" id="A0A7V7PQR8"/>
<gene>
    <name evidence="11" type="primary">alr</name>
    <name evidence="11" type="ORF">F6X38_06510</name>
</gene>
<feature type="domain" description="Alanine racemase C-terminal" evidence="10">
    <location>
        <begin position="235"/>
        <end position="371"/>
    </location>
</feature>
<dbReference type="SUPFAM" id="SSF50621">
    <property type="entry name" value="Alanine racemase C-terminal domain-like"/>
    <property type="match status" value="1"/>
</dbReference>
<dbReference type="SUPFAM" id="SSF51419">
    <property type="entry name" value="PLP-binding barrel"/>
    <property type="match status" value="1"/>
</dbReference>
<dbReference type="SMART" id="SM01005">
    <property type="entry name" value="Ala_racemase_C"/>
    <property type="match status" value="1"/>
</dbReference>
<feature type="modified residue" description="N6-(pyridoxal phosphate)lysine" evidence="7 8">
    <location>
        <position position="41"/>
    </location>
</feature>
<dbReference type="HAMAP" id="MF_01201">
    <property type="entry name" value="Ala_racemase"/>
    <property type="match status" value="1"/>
</dbReference>
<keyword evidence="12" id="KW-1185">Reference proteome</keyword>
<dbReference type="InterPro" id="IPR009006">
    <property type="entry name" value="Ala_racemase/Decarboxylase_C"/>
</dbReference>
<accession>A0A7V7PQR8</accession>
<dbReference type="InterPro" id="IPR000821">
    <property type="entry name" value="Ala_racemase"/>
</dbReference>
<dbReference type="InterPro" id="IPR011079">
    <property type="entry name" value="Ala_racemase_C"/>
</dbReference>
<comment type="pathway">
    <text evidence="7">Amino-acid biosynthesis; D-alanine biosynthesis; D-alanine from L-alanine: step 1/1.</text>
</comment>
<evidence type="ECO:0000256" key="8">
    <source>
        <dbReference type="PIRSR" id="PIRSR600821-50"/>
    </source>
</evidence>
<dbReference type="Gene3D" id="2.40.37.10">
    <property type="entry name" value="Lyase, Ornithine Decarboxylase, Chain A, domain 1"/>
    <property type="match status" value="1"/>
</dbReference>
<comment type="cofactor">
    <cofactor evidence="2 7 8">
        <name>pyridoxal 5'-phosphate</name>
        <dbReference type="ChEBI" id="CHEBI:597326"/>
    </cofactor>
</comment>
<dbReference type="GO" id="GO:0030632">
    <property type="term" value="P:D-alanine biosynthetic process"/>
    <property type="evidence" value="ECO:0007669"/>
    <property type="project" value="UniProtKB-UniRule"/>
</dbReference>
<evidence type="ECO:0000256" key="5">
    <source>
        <dbReference type="ARBA" id="ARBA00022898"/>
    </source>
</evidence>
<dbReference type="PANTHER" id="PTHR30511">
    <property type="entry name" value="ALANINE RACEMASE"/>
    <property type="match status" value="1"/>
</dbReference>
<dbReference type="EC" id="5.1.1.1" evidence="4 7"/>
<feature type="active site" description="Proton acceptor; specific for D-alanine" evidence="7">
    <location>
        <position position="41"/>
    </location>
</feature>
<dbReference type="Pfam" id="PF01168">
    <property type="entry name" value="Ala_racemase_N"/>
    <property type="match status" value="1"/>
</dbReference>
<evidence type="ECO:0000259" key="10">
    <source>
        <dbReference type="SMART" id="SM01005"/>
    </source>
</evidence>
<dbReference type="CDD" id="cd00430">
    <property type="entry name" value="PLPDE_III_AR"/>
    <property type="match status" value="1"/>
</dbReference>
<feature type="active site" description="Proton acceptor; specific for L-alanine" evidence="7">
    <location>
        <position position="256"/>
    </location>
</feature>
<sequence>MSAATTEGRMPRVSIDAAALAGNWRKLAALSPAGRTGAAVKADGYGLGAARVASTLFDAGCRDFFVAWATEGIALHESLGDRPARIFVLQGLDTSNVSDIRDAGLVPVLSTPEDVALWLEAGGGMPAALQFETGMNRLGLDAADAMRAAELTATGALKLKLVMSHLASADEAGGQAEQQLGIFDLLANLFPGVPRSLANSAAMLRGAPFRLDLNRPGIALYGGGDPDGRFGLAPVASLTAAVLQVRTADRGEAAGYGAAARLRRDTRIATVGIGYADGLMRMASGAGVPAPANRPPPAAFIAGRAVPILGRISMDLTLLDVTDLPDGAVKPGDRAEFFGPNVSIDRVALGAGTIPYELLTGLGARVARVWP</sequence>
<dbReference type="InterPro" id="IPR029066">
    <property type="entry name" value="PLP-binding_barrel"/>
</dbReference>
<keyword evidence="6 7" id="KW-0413">Isomerase</keyword>
<dbReference type="PROSITE" id="PS00395">
    <property type="entry name" value="ALANINE_RACEMASE"/>
    <property type="match status" value="1"/>
</dbReference>
<comment type="caution">
    <text evidence="11">The sequence shown here is derived from an EMBL/GenBank/DDBJ whole genome shotgun (WGS) entry which is preliminary data.</text>
</comment>
<proteinExistence type="inferred from homology"/>
<comment type="catalytic activity">
    <reaction evidence="1 7">
        <text>L-alanine = D-alanine</text>
        <dbReference type="Rhea" id="RHEA:20249"/>
        <dbReference type="ChEBI" id="CHEBI:57416"/>
        <dbReference type="ChEBI" id="CHEBI:57972"/>
        <dbReference type="EC" id="5.1.1.1"/>
    </reaction>
</comment>
<dbReference type="UniPathway" id="UPA00042">
    <property type="reaction ID" value="UER00497"/>
</dbReference>
<reference evidence="11 12" key="1">
    <citation type="submission" date="2019-09" db="EMBL/GenBank/DDBJ databases">
        <title>YIM 132180 draft genome.</title>
        <authorList>
            <person name="Zhang K."/>
        </authorList>
    </citation>
    <scope>NUCLEOTIDE SEQUENCE [LARGE SCALE GENOMIC DNA]</scope>
    <source>
        <strain evidence="11 12">YIM 132180</strain>
    </source>
</reference>
<dbReference type="EMBL" id="VZDO01000004">
    <property type="protein sequence ID" value="KAB0680655.1"/>
    <property type="molecule type" value="Genomic_DNA"/>
</dbReference>
<evidence type="ECO:0000313" key="12">
    <source>
        <dbReference type="Proteomes" id="UP000432089"/>
    </source>
</evidence>
<keyword evidence="5 7" id="KW-0663">Pyridoxal phosphate</keyword>
<dbReference type="Gene3D" id="3.20.20.10">
    <property type="entry name" value="Alanine racemase"/>
    <property type="match status" value="1"/>
</dbReference>
<evidence type="ECO:0000256" key="7">
    <source>
        <dbReference type="HAMAP-Rule" id="MF_01201"/>
    </source>
</evidence>
<dbReference type="InterPro" id="IPR001608">
    <property type="entry name" value="Ala_racemase_N"/>
</dbReference>
<dbReference type="Pfam" id="PF00842">
    <property type="entry name" value="Ala_racemase_C"/>
    <property type="match status" value="1"/>
</dbReference>